<accession>A0AAF3FE66</accession>
<dbReference type="WBParaSite" id="MBELARI_LOCUS4929">
    <property type="protein sequence ID" value="MBELARI_LOCUS4929"/>
    <property type="gene ID" value="MBELARI_LOCUS4929"/>
</dbReference>
<evidence type="ECO:0000259" key="8">
    <source>
        <dbReference type="PROSITE" id="PS50059"/>
    </source>
</evidence>
<dbReference type="Gene3D" id="3.10.50.40">
    <property type="match status" value="2"/>
</dbReference>
<feature type="signal peptide" evidence="7">
    <location>
        <begin position="1"/>
        <end position="16"/>
    </location>
</feature>
<keyword evidence="3" id="KW-0677">Repeat</keyword>
<evidence type="ECO:0000256" key="7">
    <source>
        <dbReference type="SAM" id="SignalP"/>
    </source>
</evidence>
<reference evidence="10" key="1">
    <citation type="submission" date="2024-02" db="UniProtKB">
        <authorList>
            <consortium name="WormBaseParasite"/>
        </authorList>
    </citation>
    <scope>IDENTIFICATION</scope>
</reference>
<dbReference type="FunFam" id="3.10.50.40:FF:000006">
    <property type="entry name" value="Peptidyl-prolyl cis-trans isomerase"/>
    <property type="match status" value="1"/>
</dbReference>
<dbReference type="GO" id="GO:0003755">
    <property type="term" value="F:peptidyl-prolyl cis-trans isomerase activity"/>
    <property type="evidence" value="ECO:0007669"/>
    <property type="project" value="UniProtKB-KW"/>
</dbReference>
<evidence type="ECO:0000256" key="3">
    <source>
        <dbReference type="ARBA" id="ARBA00022737"/>
    </source>
</evidence>
<keyword evidence="4 6" id="KW-0697">Rotamase</keyword>
<feature type="chain" id="PRO_5042081527" description="peptidylprolyl isomerase" evidence="7">
    <location>
        <begin position="17"/>
        <end position="262"/>
    </location>
</feature>
<dbReference type="InterPro" id="IPR046357">
    <property type="entry name" value="PPIase_dom_sf"/>
</dbReference>
<evidence type="ECO:0000313" key="10">
    <source>
        <dbReference type="WBParaSite" id="MBELARI_LOCUS4929"/>
    </source>
</evidence>
<dbReference type="GO" id="GO:0005783">
    <property type="term" value="C:endoplasmic reticulum"/>
    <property type="evidence" value="ECO:0007669"/>
    <property type="project" value="TreeGrafter"/>
</dbReference>
<keyword evidence="9" id="KW-1185">Reference proteome</keyword>
<dbReference type="Proteomes" id="UP000887575">
    <property type="component" value="Unassembled WGS sequence"/>
</dbReference>
<dbReference type="EC" id="5.2.1.8" evidence="2 6"/>
<dbReference type="PROSITE" id="PS50059">
    <property type="entry name" value="FKBP_PPIASE"/>
    <property type="match status" value="2"/>
</dbReference>
<dbReference type="PANTHER" id="PTHR46046:SF5">
    <property type="entry name" value="PEPTIDYLPROLYL ISOMERASE"/>
    <property type="match status" value="1"/>
</dbReference>
<evidence type="ECO:0000256" key="2">
    <source>
        <dbReference type="ARBA" id="ARBA00013194"/>
    </source>
</evidence>
<comment type="catalytic activity">
    <reaction evidence="1 6">
        <text>[protein]-peptidylproline (omega=180) = [protein]-peptidylproline (omega=0)</text>
        <dbReference type="Rhea" id="RHEA:16237"/>
        <dbReference type="Rhea" id="RHEA-COMP:10747"/>
        <dbReference type="Rhea" id="RHEA-COMP:10748"/>
        <dbReference type="ChEBI" id="CHEBI:83833"/>
        <dbReference type="ChEBI" id="CHEBI:83834"/>
        <dbReference type="EC" id="5.2.1.8"/>
    </reaction>
</comment>
<evidence type="ECO:0000256" key="5">
    <source>
        <dbReference type="ARBA" id="ARBA00023235"/>
    </source>
</evidence>
<evidence type="ECO:0000256" key="1">
    <source>
        <dbReference type="ARBA" id="ARBA00000971"/>
    </source>
</evidence>
<dbReference type="Pfam" id="PF00254">
    <property type="entry name" value="FKBP_C"/>
    <property type="match status" value="2"/>
</dbReference>
<feature type="domain" description="PPIase FKBP-type" evidence="8">
    <location>
        <begin position="168"/>
        <end position="256"/>
    </location>
</feature>
<dbReference type="PANTHER" id="PTHR46046">
    <property type="entry name" value="PEPTIDYLPROLYL ISOMERASE"/>
    <property type="match status" value="1"/>
</dbReference>
<dbReference type="InterPro" id="IPR001179">
    <property type="entry name" value="PPIase_FKBP_dom"/>
</dbReference>
<proteinExistence type="predicted"/>
<protein>
    <recommendedName>
        <fullName evidence="2 6">peptidylprolyl isomerase</fullName>
        <ecNumber evidence="2 6">5.2.1.8</ecNumber>
    </recommendedName>
</protein>
<keyword evidence="7" id="KW-0732">Signal</keyword>
<dbReference type="AlphaFoldDB" id="A0AAF3FE66"/>
<evidence type="ECO:0000313" key="9">
    <source>
        <dbReference type="Proteomes" id="UP000887575"/>
    </source>
</evidence>
<dbReference type="InterPro" id="IPR051989">
    <property type="entry name" value="FKBP-like_isomerase"/>
</dbReference>
<evidence type="ECO:0000256" key="4">
    <source>
        <dbReference type="ARBA" id="ARBA00023110"/>
    </source>
</evidence>
<keyword evidence="5 6" id="KW-0413">Isomerase</keyword>
<name>A0AAF3FE66_9BILA</name>
<dbReference type="SUPFAM" id="SSF54534">
    <property type="entry name" value="FKBP-like"/>
    <property type="match status" value="2"/>
</dbReference>
<evidence type="ECO:0000256" key="6">
    <source>
        <dbReference type="PROSITE-ProRule" id="PRU00277"/>
    </source>
</evidence>
<feature type="domain" description="PPIase FKBP-type" evidence="8">
    <location>
        <begin position="47"/>
        <end position="135"/>
    </location>
</feature>
<sequence length="262" mass="29318">MRILITLTFLFTLSLADDRQWITEEGIQIEIIKKIGESKCKLKSEHGDTLEQFFKLTDKTGKVVGSNFGKKPFEFTLGRGEVIPGMEIAMEGMCVGEQRKVVIPPEHAFGDEGRTDDGIKSGDSLYYFVELKSIFRPNPGDAWYDEDGMRIEVSHQIPDEECIRSEVGDTIHQHYVLHLEDGTFIDSSISRGKPFIFTLGKGMVIKGMEKAMTGMCQGERRKLIIPPDLGYGEAGRPPAIPGNANLHFAIILQKLIKNKAEL</sequence>
<organism evidence="9 10">
    <name type="scientific">Mesorhabditis belari</name>
    <dbReference type="NCBI Taxonomy" id="2138241"/>
    <lineage>
        <taxon>Eukaryota</taxon>
        <taxon>Metazoa</taxon>
        <taxon>Ecdysozoa</taxon>
        <taxon>Nematoda</taxon>
        <taxon>Chromadorea</taxon>
        <taxon>Rhabditida</taxon>
        <taxon>Rhabditina</taxon>
        <taxon>Rhabditomorpha</taxon>
        <taxon>Rhabditoidea</taxon>
        <taxon>Rhabditidae</taxon>
        <taxon>Mesorhabditinae</taxon>
        <taxon>Mesorhabditis</taxon>
    </lineage>
</organism>